<evidence type="ECO:0000259" key="7">
    <source>
        <dbReference type="Pfam" id="PF04273"/>
    </source>
</evidence>
<evidence type="ECO:0000256" key="4">
    <source>
        <dbReference type="ARBA" id="ARBA00022827"/>
    </source>
</evidence>
<organism evidence="9 10">
    <name type="scientific">Pseudovibrio denitrificans</name>
    <dbReference type="NCBI Taxonomy" id="258256"/>
    <lineage>
        <taxon>Bacteria</taxon>
        <taxon>Pseudomonadati</taxon>
        <taxon>Pseudomonadota</taxon>
        <taxon>Alphaproteobacteria</taxon>
        <taxon>Hyphomicrobiales</taxon>
        <taxon>Stappiaceae</taxon>
        <taxon>Pseudovibrio</taxon>
    </lineage>
</organism>
<dbReference type="FunFam" id="3.50.50.60:FF:000034">
    <property type="entry name" value="sulfide:quinone oxidoreductase, mitochondrial"/>
    <property type="match status" value="1"/>
</dbReference>
<keyword evidence="6" id="KW-0560">Oxidoreductase</keyword>
<proteinExistence type="predicted"/>
<reference evidence="10" key="1">
    <citation type="submission" date="2016-10" db="EMBL/GenBank/DDBJ databases">
        <authorList>
            <person name="Varghese N."/>
            <person name="Submissions S."/>
        </authorList>
    </citation>
    <scope>NUCLEOTIDE SEQUENCE [LARGE SCALE GENOMIC DNA]</scope>
    <source>
        <strain evidence="10">DSM 17465</strain>
    </source>
</reference>
<evidence type="ECO:0000256" key="5">
    <source>
        <dbReference type="ARBA" id="ARBA00022946"/>
    </source>
</evidence>
<dbReference type="InterPro" id="IPR029021">
    <property type="entry name" value="Prot-tyrosine_phosphatase-like"/>
</dbReference>
<feature type="domain" description="Beta-lactamase hydrolase-like protein phosphatase-like" evidence="7">
    <location>
        <begin position="2"/>
        <end position="110"/>
    </location>
</feature>
<dbReference type="Pfam" id="PF07992">
    <property type="entry name" value="Pyr_redox_2"/>
    <property type="match status" value="1"/>
</dbReference>
<dbReference type="PANTHER" id="PTHR10632:SF2">
    <property type="entry name" value="SULFIDE:QUINONE OXIDOREDUCTASE, MITOCHONDRIAL"/>
    <property type="match status" value="1"/>
</dbReference>
<sequence>MDIKSISSSLSVCPQITAQDVQKIADLGFRSIVCNRPDGEGADQPVFDEIEAAAKKLGLETRYLPVISGKVSDEDADAFGKAMNEIPRPVLAYCRTGTRCATLWSLSQAETMTVADILAATKSAGYDMAGVVRRIANGGRTPTDRADASYDVVIVGGGAAGIAVAASLKSRKSDLDIAVIDPADIHYYQPGWTMVGGGVFKASQTAKTMGSLIPRGVHWLKSAVAAFEPQDNAVILDGCRVVKYDRLVVCPGLKLDWHKVEGLVSTLGKHGVTSNYRYDLAPYTWELVSGMKEGRAIFTQPPMPIKCAGAPQKALYLSGDYWRKQGVLKNIDIQFHNAGGVLFGVKEYVPALEKYIDLYGANLNFFNNLVAIDGPAKKAWFDVAKPDTPVERVEVDFDMIHVCPPQSAPDFIRVSPLADAAGWVDVDHITLRHKTYTNIWSLGDVMNAPNAKTAAAARMQAPIVAENLVADLEGKTPSAQYNGYGSCPLTVERGKIVLAEFGYGGTLLPSFPTWLLDGTKPTRAAWILKEQILPPVYWWAMLRGKEWMIKPEKVSAS</sequence>
<keyword evidence="5" id="KW-0809">Transit peptide</keyword>
<name>A0A1I7DCX4_9HYPH</name>
<comment type="cofactor">
    <cofactor evidence="1">
        <name>FAD</name>
        <dbReference type="ChEBI" id="CHEBI:57692"/>
    </cofactor>
</comment>
<dbReference type="GO" id="GO:0016787">
    <property type="term" value="F:hydrolase activity"/>
    <property type="evidence" value="ECO:0007669"/>
    <property type="project" value="InterPro"/>
</dbReference>
<accession>A0A1I7DCX4</accession>
<dbReference type="SUPFAM" id="SSF52799">
    <property type="entry name" value="(Phosphotyrosine protein) phosphatases II"/>
    <property type="match status" value="1"/>
</dbReference>
<dbReference type="AlphaFoldDB" id="A0A1I7DCX4"/>
<dbReference type="Gene3D" id="3.90.190.10">
    <property type="entry name" value="Protein tyrosine phosphatase superfamily"/>
    <property type="match status" value="1"/>
</dbReference>
<dbReference type="GO" id="GO:0071949">
    <property type="term" value="F:FAD binding"/>
    <property type="evidence" value="ECO:0007669"/>
    <property type="project" value="TreeGrafter"/>
</dbReference>
<keyword evidence="4" id="KW-0274">FAD</keyword>
<dbReference type="GO" id="GO:0048038">
    <property type="term" value="F:quinone binding"/>
    <property type="evidence" value="ECO:0007669"/>
    <property type="project" value="UniProtKB-KW"/>
</dbReference>
<evidence type="ECO:0000256" key="6">
    <source>
        <dbReference type="ARBA" id="ARBA00023002"/>
    </source>
</evidence>
<keyword evidence="3" id="KW-0874">Quinone</keyword>
<evidence type="ECO:0000259" key="8">
    <source>
        <dbReference type="Pfam" id="PF07992"/>
    </source>
</evidence>
<evidence type="ECO:0000256" key="3">
    <source>
        <dbReference type="ARBA" id="ARBA00022719"/>
    </source>
</evidence>
<dbReference type="InterPro" id="IPR023753">
    <property type="entry name" value="FAD/NAD-binding_dom"/>
</dbReference>
<gene>
    <name evidence="9" type="ORF">SAMN05444141_108167</name>
</gene>
<dbReference type="CDD" id="cd14503">
    <property type="entry name" value="PTP-bact"/>
    <property type="match status" value="1"/>
</dbReference>
<dbReference type="GO" id="GO:0070221">
    <property type="term" value="P:sulfide oxidation, using sulfide:quinone oxidoreductase"/>
    <property type="evidence" value="ECO:0007669"/>
    <property type="project" value="TreeGrafter"/>
</dbReference>
<dbReference type="InterPro" id="IPR015904">
    <property type="entry name" value="Sulphide_quinone_reductase"/>
</dbReference>
<feature type="domain" description="FAD/NAD(P)-binding" evidence="8">
    <location>
        <begin position="150"/>
        <end position="263"/>
    </location>
</feature>
<dbReference type="Pfam" id="PF04273">
    <property type="entry name" value="BLH_phosphatase"/>
    <property type="match status" value="1"/>
</dbReference>
<dbReference type="GO" id="GO:0070224">
    <property type="term" value="F:sulfide:quinone oxidoreductase activity"/>
    <property type="evidence" value="ECO:0007669"/>
    <property type="project" value="TreeGrafter"/>
</dbReference>
<dbReference type="Gene3D" id="3.50.50.60">
    <property type="entry name" value="FAD/NAD(P)-binding domain"/>
    <property type="match status" value="2"/>
</dbReference>
<evidence type="ECO:0000313" key="9">
    <source>
        <dbReference type="EMBL" id="SFU09583.1"/>
    </source>
</evidence>
<dbReference type="PANTHER" id="PTHR10632">
    <property type="entry name" value="SULFIDE:QUINONE OXIDOREDUCTASE"/>
    <property type="match status" value="1"/>
</dbReference>
<evidence type="ECO:0000256" key="2">
    <source>
        <dbReference type="ARBA" id="ARBA00022630"/>
    </source>
</evidence>
<evidence type="ECO:0000256" key="1">
    <source>
        <dbReference type="ARBA" id="ARBA00001974"/>
    </source>
</evidence>
<dbReference type="SUPFAM" id="SSF51905">
    <property type="entry name" value="FAD/NAD(P)-binding domain"/>
    <property type="match status" value="2"/>
</dbReference>
<protein>
    <submittedName>
        <fullName evidence="9">Sulfide:quinone oxidoreductase</fullName>
    </submittedName>
</protein>
<evidence type="ECO:0000313" key="10">
    <source>
        <dbReference type="Proteomes" id="UP000183371"/>
    </source>
</evidence>
<keyword evidence="10" id="KW-1185">Reference proteome</keyword>
<dbReference type="NCBIfam" id="TIGR01244">
    <property type="entry name" value="TIGR01244 family sulfur transferase"/>
    <property type="match status" value="1"/>
</dbReference>
<keyword evidence="2" id="KW-0285">Flavoprotein</keyword>
<dbReference type="InterPro" id="IPR005939">
    <property type="entry name" value="BLH_phosphatase-like"/>
</dbReference>
<dbReference type="EMBL" id="FPBD01000008">
    <property type="protein sequence ID" value="SFU09583.1"/>
    <property type="molecule type" value="Genomic_DNA"/>
</dbReference>
<dbReference type="RefSeq" id="WP_083417321.1">
    <property type="nucleotide sequence ID" value="NZ_FPBD01000008.1"/>
</dbReference>
<dbReference type="Proteomes" id="UP000183371">
    <property type="component" value="Unassembled WGS sequence"/>
</dbReference>
<dbReference type="InterPro" id="IPR036188">
    <property type="entry name" value="FAD/NAD-bd_sf"/>
</dbReference>